<evidence type="ECO:0000256" key="8">
    <source>
        <dbReference type="SAM" id="Phobius"/>
    </source>
</evidence>
<evidence type="ECO:0000256" key="3">
    <source>
        <dbReference type="ARBA" id="ARBA00022723"/>
    </source>
</evidence>
<dbReference type="SUPFAM" id="SSF55486">
    <property type="entry name" value="Metalloproteases ('zincins'), catalytic domain"/>
    <property type="match status" value="1"/>
</dbReference>
<dbReference type="Pfam" id="PF02868">
    <property type="entry name" value="Peptidase_M4_C"/>
    <property type="match status" value="1"/>
</dbReference>
<keyword evidence="6" id="KW-0862">Zinc</keyword>
<keyword evidence="3" id="KW-0479">Metal-binding</keyword>
<keyword evidence="8" id="KW-0472">Membrane</keyword>
<evidence type="ECO:0000256" key="1">
    <source>
        <dbReference type="ARBA" id="ARBA00009388"/>
    </source>
</evidence>
<evidence type="ECO:0000256" key="4">
    <source>
        <dbReference type="ARBA" id="ARBA00022729"/>
    </source>
</evidence>
<dbReference type="Gene3D" id="3.10.450.490">
    <property type="match status" value="1"/>
</dbReference>
<feature type="transmembrane region" description="Helical" evidence="8">
    <location>
        <begin position="140"/>
        <end position="163"/>
    </location>
</feature>
<evidence type="ECO:0000259" key="10">
    <source>
        <dbReference type="Pfam" id="PF02868"/>
    </source>
</evidence>
<dbReference type="Proteomes" id="UP001602245">
    <property type="component" value="Unassembled WGS sequence"/>
</dbReference>
<evidence type="ECO:0000259" key="9">
    <source>
        <dbReference type="Pfam" id="PF01447"/>
    </source>
</evidence>
<keyword evidence="4" id="KW-0732">Signal</keyword>
<evidence type="ECO:0000256" key="7">
    <source>
        <dbReference type="ARBA" id="ARBA00023049"/>
    </source>
</evidence>
<dbReference type="Gene3D" id="3.10.170.10">
    <property type="match status" value="1"/>
</dbReference>
<dbReference type="InterPro" id="IPR011096">
    <property type="entry name" value="FTP_domain"/>
</dbReference>
<dbReference type="InterPro" id="IPR001570">
    <property type="entry name" value="Peptidase_M4_C_domain"/>
</dbReference>
<feature type="domain" description="Peptidase M4 C-terminal" evidence="10">
    <location>
        <begin position="515"/>
        <end position="661"/>
    </location>
</feature>
<dbReference type="InterPro" id="IPR013856">
    <property type="entry name" value="Peptidase_M4_domain"/>
</dbReference>
<gene>
    <name evidence="12" type="ORF">ACFY35_09045</name>
</gene>
<feature type="transmembrane region" description="Helical" evidence="8">
    <location>
        <begin position="84"/>
        <end position="104"/>
    </location>
</feature>
<sequence length="831" mass="86700">MRLVWRSLSAGVVAWLTGLAVSWLLLVLVAALDGPDAALARTLSGSPGGVLAAAAGGNGVPVSWSLPMLGLGGRVVPWHLLADGSALVLLVAAPVAAGLILRLLAGRRRPVVTFAAAATHASAAAGGTLLLGFLERHEAAQVAVAPVLAGLATLLWSAGIGLVRAPRTDAWGRPARVVLVLAVAAAGLPVLAGPASAGSYRPSGVDGALASARKESGAGFLAVTDHRRGVPSTMTLHSAVGTGVDSWLRGHAGLFGLADPVSQLSPMGRTTDTLGQSHVRYQQVIGGVPVLGAQVTVHLTAGGKYVQTVGNGLRADLNTPYTTPTVSAARAVELVRLALPGARLVQPAKLYLYPMSAGKAGTRTDAPLVWEVVLSDQNAGIANYYYVDARAGHVIAVRDGTEYVLHRVVYDLNNLAYEKVPFPLVARVEGNPPKGQQDVDEAYDGTGATYRYYQAFGRDSYDDHGSILASYVRASDYYHNAAWSMVREVMIYGPNMTAVDVTGHELTHAVTQSTAGLAYHYQSGALNESFSDIFGVSVRRFETGALRWDIGTETAAGTIRDMAHPEAHGQPGHMKDYVITCGDQGGVHTNSGIPNKMYYLLATTIDPDKAENIMYRALTEYLSPESRFMDARVGEVQAAWDLYGKGSAEAEAVGHAWDEVGLPAPEDTPPPEDADPDDPTCLCVMAAAVSGGGGLDPSGASVDAVLASLVHMRDLIATGQTPALVWYGNLFYQYNERLTALVNANPALKQQMARTIQTVQPAFAAVGTGAGNTTVVTAPMIASVQSLLDAISAADGGALAGDIAALRAKVDLGQLAGRPANQALSYLDGHL</sequence>
<dbReference type="Gene3D" id="1.10.390.10">
    <property type="entry name" value="Neutral Protease Domain 2"/>
    <property type="match status" value="1"/>
</dbReference>
<protein>
    <submittedName>
        <fullName evidence="12">M4 family metallopeptidase</fullName>
        <ecNumber evidence="12">3.4.24.-</ecNumber>
    </submittedName>
</protein>
<dbReference type="EC" id="3.4.24.-" evidence="12"/>
<keyword evidence="2" id="KW-0645">Protease</keyword>
<dbReference type="CDD" id="cd09597">
    <property type="entry name" value="M4_TLP"/>
    <property type="match status" value="1"/>
</dbReference>
<organism evidence="12 13">
    <name type="scientific">Paractinoplanes globisporus</name>
    <dbReference type="NCBI Taxonomy" id="113565"/>
    <lineage>
        <taxon>Bacteria</taxon>
        <taxon>Bacillati</taxon>
        <taxon>Actinomycetota</taxon>
        <taxon>Actinomycetes</taxon>
        <taxon>Micromonosporales</taxon>
        <taxon>Micromonosporaceae</taxon>
        <taxon>Paractinoplanes</taxon>
    </lineage>
</organism>
<evidence type="ECO:0000313" key="12">
    <source>
        <dbReference type="EMBL" id="MFF5289572.1"/>
    </source>
</evidence>
<evidence type="ECO:0000259" key="11">
    <source>
        <dbReference type="Pfam" id="PF07504"/>
    </source>
</evidence>
<reference evidence="12 13" key="1">
    <citation type="submission" date="2024-10" db="EMBL/GenBank/DDBJ databases">
        <title>The Natural Products Discovery Center: Release of the First 8490 Sequenced Strains for Exploring Actinobacteria Biosynthetic Diversity.</title>
        <authorList>
            <person name="Kalkreuter E."/>
            <person name="Kautsar S.A."/>
            <person name="Yang D."/>
            <person name="Bader C.D."/>
            <person name="Teijaro C.N."/>
            <person name="Fluegel L."/>
            <person name="Davis C.M."/>
            <person name="Simpson J.R."/>
            <person name="Lauterbach L."/>
            <person name="Steele A.D."/>
            <person name="Gui C."/>
            <person name="Meng S."/>
            <person name="Li G."/>
            <person name="Viehrig K."/>
            <person name="Ye F."/>
            <person name="Su P."/>
            <person name="Kiefer A.F."/>
            <person name="Nichols A."/>
            <person name="Cepeda A.J."/>
            <person name="Yan W."/>
            <person name="Fan B."/>
            <person name="Jiang Y."/>
            <person name="Adhikari A."/>
            <person name="Zheng C.-J."/>
            <person name="Schuster L."/>
            <person name="Cowan T.M."/>
            <person name="Smanski M.J."/>
            <person name="Chevrette M.G."/>
            <person name="De Carvalho L.P.S."/>
            <person name="Shen B."/>
        </authorList>
    </citation>
    <scope>NUCLEOTIDE SEQUENCE [LARGE SCALE GENOMIC DNA]</scope>
    <source>
        <strain evidence="12 13">NPDC000087</strain>
    </source>
</reference>
<dbReference type="Pfam" id="PF07504">
    <property type="entry name" value="FTP"/>
    <property type="match status" value="1"/>
</dbReference>
<comment type="similarity">
    <text evidence="1">Belongs to the peptidase M4 family.</text>
</comment>
<feature type="transmembrane region" description="Helical" evidence="8">
    <location>
        <begin position="111"/>
        <end position="134"/>
    </location>
</feature>
<evidence type="ECO:0000313" key="13">
    <source>
        <dbReference type="Proteomes" id="UP001602245"/>
    </source>
</evidence>
<dbReference type="InterPro" id="IPR050728">
    <property type="entry name" value="Zinc_Metalloprotease_M4"/>
</dbReference>
<keyword evidence="13" id="KW-1185">Reference proteome</keyword>
<dbReference type="PRINTS" id="PR00730">
    <property type="entry name" value="THERMOLYSIN"/>
</dbReference>
<dbReference type="EMBL" id="JBIAZU010000002">
    <property type="protein sequence ID" value="MFF5289572.1"/>
    <property type="molecule type" value="Genomic_DNA"/>
</dbReference>
<feature type="transmembrane region" description="Helical" evidence="8">
    <location>
        <begin position="175"/>
        <end position="192"/>
    </location>
</feature>
<evidence type="ECO:0000256" key="2">
    <source>
        <dbReference type="ARBA" id="ARBA00022670"/>
    </source>
</evidence>
<name>A0ABW6W8C9_9ACTN</name>
<dbReference type="InterPro" id="IPR023612">
    <property type="entry name" value="Peptidase_M4"/>
</dbReference>
<keyword evidence="7" id="KW-0482">Metalloprotease</keyword>
<dbReference type="Pfam" id="PF01447">
    <property type="entry name" value="Peptidase_M4"/>
    <property type="match status" value="1"/>
</dbReference>
<keyword evidence="8" id="KW-0812">Transmembrane</keyword>
<comment type="caution">
    <text evidence="12">The sequence shown here is derived from an EMBL/GenBank/DDBJ whole genome shotgun (WGS) entry which is preliminary data.</text>
</comment>
<feature type="transmembrane region" description="Helical" evidence="8">
    <location>
        <begin position="12"/>
        <end position="32"/>
    </location>
</feature>
<dbReference type="GO" id="GO:0016787">
    <property type="term" value="F:hydrolase activity"/>
    <property type="evidence" value="ECO:0007669"/>
    <property type="project" value="UniProtKB-KW"/>
</dbReference>
<dbReference type="PANTHER" id="PTHR33794">
    <property type="entry name" value="BACILLOLYSIN"/>
    <property type="match status" value="1"/>
</dbReference>
<feature type="domain" description="FTP" evidence="11">
    <location>
        <begin position="267"/>
        <end position="307"/>
    </location>
</feature>
<evidence type="ECO:0000256" key="6">
    <source>
        <dbReference type="ARBA" id="ARBA00022833"/>
    </source>
</evidence>
<dbReference type="PANTHER" id="PTHR33794:SF1">
    <property type="entry name" value="BACILLOLYSIN"/>
    <property type="match status" value="1"/>
</dbReference>
<dbReference type="InterPro" id="IPR027268">
    <property type="entry name" value="Peptidase_M4/M1_CTD_sf"/>
</dbReference>
<feature type="domain" description="Peptidase M4" evidence="9">
    <location>
        <begin position="435"/>
        <end position="512"/>
    </location>
</feature>
<keyword evidence="8" id="KW-1133">Transmembrane helix</keyword>
<accession>A0ABW6W8C9</accession>
<keyword evidence="5 12" id="KW-0378">Hydrolase</keyword>
<dbReference type="RefSeq" id="WP_157297227.1">
    <property type="nucleotide sequence ID" value="NZ_JBIAZU010000002.1"/>
</dbReference>
<evidence type="ECO:0000256" key="5">
    <source>
        <dbReference type="ARBA" id="ARBA00022801"/>
    </source>
</evidence>
<proteinExistence type="inferred from homology"/>